<feature type="transmembrane region" description="Helical" evidence="3">
    <location>
        <begin position="84"/>
        <end position="103"/>
    </location>
</feature>
<dbReference type="PANTHER" id="PTHR43390">
    <property type="entry name" value="SIGNAL PEPTIDASE I"/>
    <property type="match status" value="1"/>
</dbReference>
<evidence type="ECO:0000256" key="1">
    <source>
        <dbReference type="ARBA" id="ARBA00004401"/>
    </source>
</evidence>
<comment type="caution">
    <text evidence="5">The sequence shown here is derived from an EMBL/GenBank/DDBJ whole genome shotgun (WGS) entry which is preliminary data.</text>
</comment>
<dbReference type="InterPro" id="IPR000223">
    <property type="entry name" value="Pept_S26A_signal_pept_1"/>
</dbReference>
<evidence type="ECO:0000313" key="6">
    <source>
        <dbReference type="Proteomes" id="UP000319825"/>
    </source>
</evidence>
<keyword evidence="3" id="KW-0812">Transmembrane</keyword>
<dbReference type="NCBIfam" id="TIGR02227">
    <property type="entry name" value="sigpep_I_bact"/>
    <property type="match status" value="1"/>
</dbReference>
<dbReference type="Gene3D" id="2.10.109.10">
    <property type="entry name" value="Umud Fragment, subunit A"/>
    <property type="match status" value="1"/>
</dbReference>
<dbReference type="InterPro" id="IPR036286">
    <property type="entry name" value="LexA/Signal_pep-like_sf"/>
</dbReference>
<comment type="similarity">
    <text evidence="2 3">Belongs to the peptidase S26 family.</text>
</comment>
<proteinExistence type="inferred from homology"/>
<evidence type="ECO:0000256" key="2">
    <source>
        <dbReference type="ARBA" id="ARBA00009370"/>
    </source>
</evidence>
<protein>
    <recommendedName>
        <fullName evidence="3">Signal peptidase I</fullName>
        <ecNumber evidence="3">3.4.21.89</ecNumber>
    </recommendedName>
</protein>
<dbReference type="Pfam" id="PF10502">
    <property type="entry name" value="Peptidase_S26"/>
    <property type="match status" value="1"/>
</dbReference>
<sequence length="237" mass="26038">MTANGMQRRIRAASHALLVAVVRGRGNRGGAWGEAILAEHDQTTGTIEAVRWTMSSLRVVLRERQGRRAAQISPVRRMRLSQRLAASALVAAVAGVLIQQFVVGLTPVQSIAMEPTLRVDDRVVVDRIAFRLLHLNHGDVVLLRGEDGMASALQRVVGLPGDQLSCDRGRLYRNSEQVEEAYLNAKDRTECSPVTVPAETVYVMGDGRGVARDSREYGPIPQDRVIGRVLSRIWPMG</sequence>
<evidence type="ECO:0000313" key="5">
    <source>
        <dbReference type="EMBL" id="TWH65866.1"/>
    </source>
</evidence>
<dbReference type="RefSeq" id="WP_145773091.1">
    <property type="nucleotide sequence ID" value="NZ_BAAATQ010000314.1"/>
</dbReference>
<dbReference type="OrthoDB" id="3296552at2"/>
<dbReference type="EC" id="3.4.21.89" evidence="3"/>
<dbReference type="Proteomes" id="UP000319825">
    <property type="component" value="Unassembled WGS sequence"/>
</dbReference>
<dbReference type="GO" id="GO:0004252">
    <property type="term" value="F:serine-type endopeptidase activity"/>
    <property type="evidence" value="ECO:0007669"/>
    <property type="project" value="InterPro"/>
</dbReference>
<organism evidence="5 6">
    <name type="scientific">Micromonospora olivasterospora</name>
    <dbReference type="NCBI Taxonomy" id="1880"/>
    <lineage>
        <taxon>Bacteria</taxon>
        <taxon>Bacillati</taxon>
        <taxon>Actinomycetota</taxon>
        <taxon>Actinomycetes</taxon>
        <taxon>Micromonosporales</taxon>
        <taxon>Micromonosporaceae</taxon>
        <taxon>Micromonospora</taxon>
    </lineage>
</organism>
<feature type="domain" description="Peptidase S26" evidence="4">
    <location>
        <begin position="83"/>
        <end position="234"/>
    </location>
</feature>
<dbReference type="EMBL" id="VLKE01000001">
    <property type="protein sequence ID" value="TWH65866.1"/>
    <property type="molecule type" value="Genomic_DNA"/>
</dbReference>
<name>A0A562I4X3_MICOL</name>
<gene>
    <name evidence="5" type="ORF">JD77_00806</name>
</gene>
<keyword evidence="3" id="KW-1133">Transmembrane helix</keyword>
<keyword evidence="6" id="KW-1185">Reference proteome</keyword>
<accession>A0A562I4X3</accession>
<reference evidence="5 6" key="1">
    <citation type="submission" date="2019-07" db="EMBL/GenBank/DDBJ databases">
        <title>R&amp;d 2014.</title>
        <authorList>
            <person name="Klenk H.-P."/>
        </authorList>
    </citation>
    <scope>NUCLEOTIDE SEQUENCE [LARGE SCALE GENOMIC DNA]</scope>
    <source>
        <strain evidence="5 6">DSM 43868</strain>
    </source>
</reference>
<comment type="subcellular location">
    <subcellularLocation>
        <location evidence="1">Cell membrane</location>
        <topology evidence="1">Single-pass type II membrane protein</topology>
    </subcellularLocation>
    <subcellularLocation>
        <location evidence="3">Membrane</location>
        <topology evidence="3">Single-pass type II membrane protein</topology>
    </subcellularLocation>
</comment>
<dbReference type="GO" id="GO:0009003">
    <property type="term" value="F:signal peptidase activity"/>
    <property type="evidence" value="ECO:0007669"/>
    <property type="project" value="UniProtKB-EC"/>
</dbReference>
<dbReference type="PRINTS" id="PR00727">
    <property type="entry name" value="LEADERPTASE"/>
</dbReference>
<evidence type="ECO:0000256" key="3">
    <source>
        <dbReference type="RuleBase" id="RU362042"/>
    </source>
</evidence>
<dbReference type="CDD" id="cd06530">
    <property type="entry name" value="S26_SPase_I"/>
    <property type="match status" value="1"/>
</dbReference>
<keyword evidence="3" id="KW-0378">Hydrolase</keyword>
<comment type="catalytic activity">
    <reaction evidence="3">
        <text>Cleavage of hydrophobic, N-terminal signal or leader sequences from secreted and periplasmic proteins.</text>
        <dbReference type="EC" id="3.4.21.89"/>
    </reaction>
</comment>
<dbReference type="AlphaFoldDB" id="A0A562I4X3"/>
<dbReference type="SUPFAM" id="SSF51306">
    <property type="entry name" value="LexA/Signal peptidase"/>
    <property type="match status" value="1"/>
</dbReference>
<evidence type="ECO:0000259" key="4">
    <source>
        <dbReference type="Pfam" id="PF10502"/>
    </source>
</evidence>
<dbReference type="GO" id="GO:0006465">
    <property type="term" value="P:signal peptide processing"/>
    <property type="evidence" value="ECO:0007669"/>
    <property type="project" value="InterPro"/>
</dbReference>
<keyword evidence="3" id="KW-0472">Membrane</keyword>
<dbReference type="PANTHER" id="PTHR43390:SF1">
    <property type="entry name" value="CHLOROPLAST PROCESSING PEPTIDASE"/>
    <property type="match status" value="1"/>
</dbReference>
<keyword evidence="3" id="KW-0645">Protease</keyword>
<dbReference type="GO" id="GO:0005886">
    <property type="term" value="C:plasma membrane"/>
    <property type="evidence" value="ECO:0007669"/>
    <property type="project" value="UniProtKB-SubCell"/>
</dbReference>
<dbReference type="InterPro" id="IPR019533">
    <property type="entry name" value="Peptidase_S26"/>
</dbReference>